<sequence>MSEDPDGSTLSLGTSKESTDWKLCTICQEKNNNKGTVVLNSRTESNQKLLDIVADRASVQDGEYVTLQRRLQDCTKQTMLEAKAMWHRSCYSCATNEISLQRARERFEHSMSTASYAVKKRGHKRTNSEMEANTPTTSTTFTRSATAPLSKDRCFFCQVDDGQSLFTVRTENAGNELKNAMQITQDPVLMTRLNNAVAPTDAHAIDVRYHKLFWTNHVFRVLRDDARNQARPTTADLPMQMACLIELINIVDIETQNKAYLPMDAIETTYISMLGGSDEAEKRTPTFDTTMAEGQGALRIAKCNVCETDKQTEAFCTLLS</sequence>
<feature type="compositionally biased region" description="Low complexity" evidence="1">
    <location>
        <begin position="134"/>
        <end position="143"/>
    </location>
</feature>
<evidence type="ECO:0000313" key="2">
    <source>
        <dbReference type="EMBL" id="KAH3768902.1"/>
    </source>
</evidence>
<dbReference type="Proteomes" id="UP000828390">
    <property type="component" value="Unassembled WGS sequence"/>
</dbReference>
<reference evidence="2" key="1">
    <citation type="journal article" date="2019" name="bioRxiv">
        <title>The Genome of the Zebra Mussel, Dreissena polymorpha: A Resource for Invasive Species Research.</title>
        <authorList>
            <person name="McCartney M.A."/>
            <person name="Auch B."/>
            <person name="Kono T."/>
            <person name="Mallez S."/>
            <person name="Zhang Y."/>
            <person name="Obille A."/>
            <person name="Becker A."/>
            <person name="Abrahante J.E."/>
            <person name="Garbe J."/>
            <person name="Badalamenti J.P."/>
            <person name="Herman A."/>
            <person name="Mangelson H."/>
            <person name="Liachko I."/>
            <person name="Sullivan S."/>
            <person name="Sone E.D."/>
            <person name="Koren S."/>
            <person name="Silverstein K.A.T."/>
            <person name="Beckman K.B."/>
            <person name="Gohl D.M."/>
        </authorList>
    </citation>
    <scope>NUCLEOTIDE SEQUENCE</scope>
    <source>
        <strain evidence="2">Duluth1</strain>
        <tissue evidence="2">Whole animal</tissue>
    </source>
</reference>
<dbReference type="AlphaFoldDB" id="A0A9D4DZ75"/>
<feature type="region of interest" description="Disordered" evidence="1">
    <location>
        <begin position="118"/>
        <end position="143"/>
    </location>
</feature>
<dbReference type="EMBL" id="JAIWYP010000009">
    <property type="protein sequence ID" value="KAH3768902.1"/>
    <property type="molecule type" value="Genomic_DNA"/>
</dbReference>
<accession>A0A9D4DZ75</accession>
<reference evidence="2" key="2">
    <citation type="submission" date="2020-11" db="EMBL/GenBank/DDBJ databases">
        <authorList>
            <person name="McCartney M.A."/>
            <person name="Auch B."/>
            <person name="Kono T."/>
            <person name="Mallez S."/>
            <person name="Becker A."/>
            <person name="Gohl D.M."/>
            <person name="Silverstein K.A.T."/>
            <person name="Koren S."/>
            <person name="Bechman K.B."/>
            <person name="Herman A."/>
            <person name="Abrahante J.E."/>
            <person name="Garbe J."/>
        </authorList>
    </citation>
    <scope>NUCLEOTIDE SEQUENCE</scope>
    <source>
        <strain evidence="2">Duluth1</strain>
        <tissue evidence="2">Whole animal</tissue>
    </source>
</reference>
<organism evidence="2 3">
    <name type="scientific">Dreissena polymorpha</name>
    <name type="common">Zebra mussel</name>
    <name type="synonym">Mytilus polymorpha</name>
    <dbReference type="NCBI Taxonomy" id="45954"/>
    <lineage>
        <taxon>Eukaryota</taxon>
        <taxon>Metazoa</taxon>
        <taxon>Spiralia</taxon>
        <taxon>Lophotrochozoa</taxon>
        <taxon>Mollusca</taxon>
        <taxon>Bivalvia</taxon>
        <taxon>Autobranchia</taxon>
        <taxon>Heteroconchia</taxon>
        <taxon>Euheterodonta</taxon>
        <taxon>Imparidentia</taxon>
        <taxon>Neoheterodontei</taxon>
        <taxon>Myida</taxon>
        <taxon>Dreissenoidea</taxon>
        <taxon>Dreissenidae</taxon>
        <taxon>Dreissena</taxon>
    </lineage>
</organism>
<comment type="caution">
    <text evidence="2">The sequence shown here is derived from an EMBL/GenBank/DDBJ whole genome shotgun (WGS) entry which is preliminary data.</text>
</comment>
<gene>
    <name evidence="2" type="ORF">DPMN_170119</name>
</gene>
<evidence type="ECO:0000313" key="3">
    <source>
        <dbReference type="Proteomes" id="UP000828390"/>
    </source>
</evidence>
<proteinExistence type="predicted"/>
<protein>
    <submittedName>
        <fullName evidence="2">Uncharacterized protein</fullName>
    </submittedName>
</protein>
<name>A0A9D4DZ75_DREPO</name>
<keyword evidence="3" id="KW-1185">Reference proteome</keyword>
<evidence type="ECO:0000256" key="1">
    <source>
        <dbReference type="SAM" id="MobiDB-lite"/>
    </source>
</evidence>